<keyword evidence="4 6" id="KW-1133">Transmembrane helix</keyword>
<comment type="subcellular location">
    <subcellularLocation>
        <location evidence="1">Cell membrane</location>
        <topology evidence="1">Multi-pass membrane protein</topology>
    </subcellularLocation>
</comment>
<feature type="transmembrane region" description="Helical" evidence="6">
    <location>
        <begin position="12"/>
        <end position="34"/>
    </location>
</feature>
<evidence type="ECO:0000256" key="5">
    <source>
        <dbReference type="ARBA" id="ARBA00023136"/>
    </source>
</evidence>
<protein>
    <recommendedName>
        <fullName evidence="9">Cytochrome c oxidase assembly protein</fullName>
    </recommendedName>
</protein>
<organism evidence="7 8">
    <name type="scientific">Sandaracinus amylolyticus</name>
    <dbReference type="NCBI Taxonomy" id="927083"/>
    <lineage>
        <taxon>Bacteria</taxon>
        <taxon>Pseudomonadati</taxon>
        <taxon>Myxococcota</taxon>
        <taxon>Polyangia</taxon>
        <taxon>Polyangiales</taxon>
        <taxon>Sandaracinaceae</taxon>
        <taxon>Sandaracinus</taxon>
    </lineage>
</organism>
<gene>
    <name evidence="7" type="ORF">DB32_002317</name>
</gene>
<keyword evidence="5 6" id="KW-0472">Membrane</keyword>
<evidence type="ECO:0000256" key="4">
    <source>
        <dbReference type="ARBA" id="ARBA00022989"/>
    </source>
</evidence>
<dbReference type="GO" id="GO:0005886">
    <property type="term" value="C:plasma membrane"/>
    <property type="evidence" value="ECO:0007669"/>
    <property type="project" value="UniProtKB-SubCell"/>
</dbReference>
<keyword evidence="8" id="KW-1185">Reference proteome</keyword>
<feature type="transmembrane region" description="Helical" evidence="6">
    <location>
        <begin position="188"/>
        <end position="210"/>
    </location>
</feature>
<keyword evidence="3 6" id="KW-0812">Transmembrane</keyword>
<dbReference type="KEGG" id="samy:DB32_002317"/>
<dbReference type="AlphaFoldDB" id="A0A0F6W1K7"/>
<dbReference type="EMBL" id="CP011125">
    <property type="protein sequence ID" value="AKF05168.1"/>
    <property type="molecule type" value="Genomic_DNA"/>
</dbReference>
<feature type="transmembrane region" description="Helical" evidence="6">
    <location>
        <begin position="230"/>
        <end position="252"/>
    </location>
</feature>
<evidence type="ECO:0000256" key="1">
    <source>
        <dbReference type="ARBA" id="ARBA00004651"/>
    </source>
</evidence>
<proteinExistence type="predicted"/>
<feature type="transmembrane region" description="Helical" evidence="6">
    <location>
        <begin position="156"/>
        <end position="176"/>
    </location>
</feature>
<evidence type="ECO:0000256" key="2">
    <source>
        <dbReference type="ARBA" id="ARBA00022475"/>
    </source>
</evidence>
<feature type="transmembrane region" description="Helical" evidence="6">
    <location>
        <begin position="124"/>
        <end position="144"/>
    </location>
</feature>
<feature type="transmembrane region" description="Helical" evidence="6">
    <location>
        <begin position="81"/>
        <end position="104"/>
    </location>
</feature>
<dbReference type="RefSeq" id="WP_157068954.1">
    <property type="nucleotide sequence ID" value="NZ_CP011125.1"/>
</dbReference>
<evidence type="ECO:0000256" key="3">
    <source>
        <dbReference type="ARBA" id="ARBA00022692"/>
    </source>
</evidence>
<accession>A0A0F6W1K7</accession>
<evidence type="ECO:0000256" key="6">
    <source>
        <dbReference type="SAM" id="Phobius"/>
    </source>
</evidence>
<evidence type="ECO:0008006" key="9">
    <source>
        <dbReference type="Google" id="ProtNLM"/>
    </source>
</evidence>
<name>A0A0F6W1K7_9BACT</name>
<keyword evidence="2" id="KW-1003">Cell membrane</keyword>
<dbReference type="Pfam" id="PF09678">
    <property type="entry name" value="Caa3_CtaG"/>
    <property type="match status" value="1"/>
</dbReference>
<sequence>MASLRLPAASELASALLLSLVALALVLYALAMIVARRRGRAWGLAPTLSFALGATLVIVAMSPPLVARAHHDLRAHMLQHLLLGMLGPIGLALGAPITLALRALPHDAARALARLLHTAPLRALASPFVALALNVGGMAALYATPLYAAMHTSPSLHVLVHLHFLLAGTLFSWSIAGRDRVHRASHGVRLAALFVSAAAHATLSKAMYAYGWPLGTHHALAEIRSAAELMYYGGDLAEIVLAIALFATWPWAPRLVRRPV</sequence>
<dbReference type="OrthoDB" id="5024156at2"/>
<evidence type="ECO:0000313" key="8">
    <source>
        <dbReference type="Proteomes" id="UP000034883"/>
    </source>
</evidence>
<reference evidence="7 8" key="1">
    <citation type="submission" date="2015-03" db="EMBL/GenBank/DDBJ databases">
        <title>Genome assembly of Sandaracinus amylolyticus DSM 53668.</title>
        <authorList>
            <person name="Sharma G."/>
            <person name="Subramanian S."/>
        </authorList>
    </citation>
    <scope>NUCLEOTIDE SEQUENCE [LARGE SCALE GENOMIC DNA]</scope>
    <source>
        <strain evidence="7 8">DSM 53668</strain>
    </source>
</reference>
<evidence type="ECO:0000313" key="7">
    <source>
        <dbReference type="EMBL" id="AKF05168.1"/>
    </source>
</evidence>
<dbReference type="InterPro" id="IPR019108">
    <property type="entry name" value="Caa3_assmbl_CtaG-rel"/>
</dbReference>
<feature type="transmembrane region" description="Helical" evidence="6">
    <location>
        <begin position="41"/>
        <end position="61"/>
    </location>
</feature>
<dbReference type="Proteomes" id="UP000034883">
    <property type="component" value="Chromosome"/>
</dbReference>
<dbReference type="STRING" id="927083.DB32_002317"/>